<feature type="transmembrane region" description="Helical" evidence="6">
    <location>
        <begin position="179"/>
        <end position="198"/>
    </location>
</feature>
<evidence type="ECO:0000313" key="9">
    <source>
        <dbReference type="Proteomes" id="UP000007635"/>
    </source>
</evidence>
<feature type="transmembrane region" description="Helical" evidence="6">
    <location>
        <begin position="92"/>
        <end position="111"/>
    </location>
</feature>
<keyword evidence="9" id="KW-1185">Reference proteome</keyword>
<dbReference type="AlphaFoldDB" id="G3NFH0"/>
<evidence type="ECO:0000313" key="8">
    <source>
        <dbReference type="Ensembl" id="ENSGACP00000004072.2"/>
    </source>
</evidence>
<dbReference type="InterPro" id="IPR013057">
    <property type="entry name" value="AA_transpt_TM"/>
</dbReference>
<accession>G3NFH0</accession>
<dbReference type="PANTHER" id="PTHR22950:SF226">
    <property type="entry name" value="SODIUM-COUPLED NEUTRAL AMINO ACID TRANSPORTER 8-RELATED"/>
    <property type="match status" value="1"/>
</dbReference>
<feature type="transmembrane region" description="Helical" evidence="6">
    <location>
        <begin position="404"/>
        <end position="424"/>
    </location>
</feature>
<keyword evidence="4 6" id="KW-0472">Membrane</keyword>
<evidence type="ECO:0000256" key="5">
    <source>
        <dbReference type="SAM" id="MobiDB-lite"/>
    </source>
</evidence>
<feature type="region of interest" description="Disordered" evidence="5">
    <location>
        <begin position="1"/>
        <end position="24"/>
    </location>
</feature>
<dbReference type="Ensembl" id="ENSGACT00000004086.2">
    <property type="protein sequence ID" value="ENSGACP00000004072.2"/>
    <property type="gene ID" value="ENSGACG00000003097.2"/>
</dbReference>
<evidence type="ECO:0000259" key="7">
    <source>
        <dbReference type="Pfam" id="PF01490"/>
    </source>
</evidence>
<protein>
    <submittedName>
        <fullName evidence="8">Solute carrier family 38 member 8a</fullName>
    </submittedName>
</protein>
<feature type="transmembrane region" description="Helical" evidence="6">
    <location>
        <begin position="132"/>
        <end position="152"/>
    </location>
</feature>
<dbReference type="Bgee" id="ENSGACG00000003097">
    <property type="expression patterns" value="Expressed in camera-type eye"/>
</dbReference>
<comment type="subcellular location">
    <subcellularLocation>
        <location evidence="1">Membrane</location>
        <topology evidence="1">Multi-pass membrane protein</topology>
    </subcellularLocation>
</comment>
<dbReference type="Pfam" id="PF01490">
    <property type="entry name" value="Aa_trans"/>
    <property type="match status" value="1"/>
</dbReference>
<feature type="transmembrane region" description="Helical" evidence="6">
    <location>
        <begin position="328"/>
        <end position="356"/>
    </location>
</feature>
<feature type="transmembrane region" description="Helical" evidence="6">
    <location>
        <begin position="381"/>
        <end position="398"/>
    </location>
</feature>
<keyword evidence="3 6" id="KW-1133">Transmembrane helix</keyword>
<evidence type="ECO:0000256" key="3">
    <source>
        <dbReference type="ARBA" id="ARBA00022989"/>
    </source>
</evidence>
<feature type="domain" description="Amino acid transporter transmembrane" evidence="7">
    <location>
        <begin position="57"/>
        <end position="422"/>
    </location>
</feature>
<name>G3NFH0_GASAC</name>
<dbReference type="GO" id="GO:0016020">
    <property type="term" value="C:membrane"/>
    <property type="evidence" value="ECO:0007669"/>
    <property type="project" value="UniProtKB-SubCell"/>
</dbReference>
<feature type="transmembrane region" description="Helical" evidence="6">
    <location>
        <begin position="210"/>
        <end position="230"/>
    </location>
</feature>
<dbReference type="Proteomes" id="UP000007635">
    <property type="component" value="Chromosome XIX"/>
</dbReference>
<reference evidence="8 9" key="1">
    <citation type="journal article" date="2021" name="G3 (Bethesda)">
        <title>Improved contiguity of the threespine stickleback genome using long-read sequencing.</title>
        <authorList>
            <person name="Nath S."/>
            <person name="Shaw D.E."/>
            <person name="White M.A."/>
        </authorList>
    </citation>
    <scope>NUCLEOTIDE SEQUENCE [LARGE SCALE GENOMIC DNA]</scope>
    <source>
        <strain evidence="8 9">Lake Benthic</strain>
    </source>
</reference>
<sequence length="497" mass="54383">MYARSPRGRMCASVSQRESPAGRSMEELARESISLLASASAKPRADVAAGPRLGSMGAIFIMLKSALGAGLLNFPWAFERAGGVRSAVTVELASLVFLVSGLIILGYASSISGQRTYQAVVKEVCGTAIGQLCEICFVFNLFMISVAFLVIVDDQLEKLCGSLYELITDMPASEMPHHFYTNQHFGLVLLCLLLILPLSIPREISIQKYISGLGTLAATYLTIAIIIKYHTTPSVVVHISPLYTSGISSWSSMFSVIPTICFGFQCHEASITIYSSMENQRLSHWVFISVVSMIFCLVIYSLTGAYGYLTFGKDVKADILMSYTGDDILMLIARLLFGISIITIYPIILLLGRSVIQDPLLGWRRRRDGAATSEFESRSRYVLTVMWITATLLIATYVPDISKVISVIGGISAFFIFIFPGSTLDTHVLPNLLHRLSLDALRCVWTGLCLMFAMQSEPVSCKTRVILTVWGVVTLLCGAFIFGQSTTIAVMQVLGKI</sequence>
<reference evidence="8" key="3">
    <citation type="submission" date="2025-09" db="UniProtKB">
        <authorList>
            <consortium name="Ensembl"/>
        </authorList>
    </citation>
    <scope>IDENTIFICATION</scope>
</reference>
<evidence type="ECO:0000256" key="1">
    <source>
        <dbReference type="ARBA" id="ARBA00004141"/>
    </source>
</evidence>
<organism evidence="8 9">
    <name type="scientific">Gasterosteus aculeatus aculeatus</name>
    <name type="common">three-spined stickleback</name>
    <dbReference type="NCBI Taxonomy" id="481459"/>
    <lineage>
        <taxon>Eukaryota</taxon>
        <taxon>Metazoa</taxon>
        <taxon>Chordata</taxon>
        <taxon>Craniata</taxon>
        <taxon>Vertebrata</taxon>
        <taxon>Euteleostomi</taxon>
        <taxon>Actinopterygii</taxon>
        <taxon>Neopterygii</taxon>
        <taxon>Teleostei</taxon>
        <taxon>Neoteleostei</taxon>
        <taxon>Acanthomorphata</taxon>
        <taxon>Eupercaria</taxon>
        <taxon>Perciformes</taxon>
        <taxon>Cottioidei</taxon>
        <taxon>Gasterosteales</taxon>
        <taxon>Gasterosteidae</taxon>
        <taxon>Gasterosteus</taxon>
    </lineage>
</organism>
<evidence type="ECO:0000256" key="6">
    <source>
        <dbReference type="SAM" id="Phobius"/>
    </source>
</evidence>
<dbReference type="PANTHER" id="PTHR22950">
    <property type="entry name" value="AMINO ACID TRANSPORTER"/>
    <property type="match status" value="1"/>
</dbReference>
<dbReference type="GO" id="GO:0015179">
    <property type="term" value="F:L-amino acid transmembrane transporter activity"/>
    <property type="evidence" value="ECO:0007669"/>
    <property type="project" value="TreeGrafter"/>
</dbReference>
<proteinExistence type="predicted"/>
<evidence type="ECO:0000256" key="4">
    <source>
        <dbReference type="ARBA" id="ARBA00023136"/>
    </source>
</evidence>
<feature type="transmembrane region" description="Helical" evidence="6">
    <location>
        <begin position="285"/>
        <end position="308"/>
    </location>
</feature>
<evidence type="ECO:0000256" key="2">
    <source>
        <dbReference type="ARBA" id="ARBA00022692"/>
    </source>
</evidence>
<feature type="transmembrane region" description="Helical" evidence="6">
    <location>
        <begin position="242"/>
        <end position="264"/>
    </location>
</feature>
<reference evidence="8" key="2">
    <citation type="submission" date="2025-08" db="UniProtKB">
        <authorList>
            <consortium name="Ensembl"/>
        </authorList>
    </citation>
    <scope>IDENTIFICATION</scope>
</reference>
<keyword evidence="2 6" id="KW-0812">Transmembrane</keyword>
<feature type="transmembrane region" description="Helical" evidence="6">
    <location>
        <begin position="466"/>
        <end position="494"/>
    </location>
</feature>
<dbReference type="GeneTree" id="ENSGT00940000157764"/>
<feature type="transmembrane region" description="Helical" evidence="6">
    <location>
        <begin position="53"/>
        <end position="72"/>
    </location>
</feature>